<protein>
    <submittedName>
        <fullName evidence="1">Unannotated protein</fullName>
    </submittedName>
</protein>
<dbReference type="AlphaFoldDB" id="A0A6J7TE49"/>
<gene>
    <name evidence="1" type="ORF">UFOPK4303_01007</name>
</gene>
<accession>A0A6J7TE49</accession>
<organism evidence="1">
    <name type="scientific">freshwater metagenome</name>
    <dbReference type="NCBI Taxonomy" id="449393"/>
    <lineage>
        <taxon>unclassified sequences</taxon>
        <taxon>metagenomes</taxon>
        <taxon>ecological metagenomes</taxon>
    </lineage>
</organism>
<name>A0A6J7TE49_9ZZZZ</name>
<evidence type="ECO:0000313" key="1">
    <source>
        <dbReference type="EMBL" id="CAB5051643.1"/>
    </source>
</evidence>
<proteinExistence type="predicted"/>
<sequence>MASDGRPIASAKVVPAKYGPDKRAAAAPRSAPPIAAARTAITKHKIIGACNSIRATAAAYAPTAINAPWPSDTCPEYPVSKIIDEIAIT</sequence>
<dbReference type="EMBL" id="CAFBQI010000090">
    <property type="protein sequence ID" value="CAB5051643.1"/>
    <property type="molecule type" value="Genomic_DNA"/>
</dbReference>
<reference evidence="1" key="1">
    <citation type="submission" date="2020-05" db="EMBL/GenBank/DDBJ databases">
        <authorList>
            <person name="Chiriac C."/>
            <person name="Salcher M."/>
            <person name="Ghai R."/>
            <person name="Kavagutti S V."/>
        </authorList>
    </citation>
    <scope>NUCLEOTIDE SEQUENCE</scope>
</reference>